<evidence type="ECO:0000313" key="9">
    <source>
        <dbReference type="EnsemblMetazoa" id="G11992.3:cds"/>
    </source>
</evidence>
<evidence type="ECO:0000256" key="7">
    <source>
        <dbReference type="SAM" id="Phobius"/>
    </source>
</evidence>
<keyword evidence="3 7" id="KW-0812">Transmembrane</keyword>
<keyword evidence="4" id="KW-0769">Symport</keyword>
<evidence type="ECO:0000256" key="1">
    <source>
        <dbReference type="ARBA" id="ARBA00004141"/>
    </source>
</evidence>
<accession>A0A8W8I0Y6</accession>
<dbReference type="Proteomes" id="UP000005408">
    <property type="component" value="Unassembled WGS sequence"/>
</dbReference>
<feature type="transmembrane region" description="Helical" evidence="7">
    <location>
        <begin position="335"/>
        <end position="358"/>
    </location>
</feature>
<feature type="transmembrane region" description="Helical" evidence="7">
    <location>
        <begin position="58"/>
        <end position="85"/>
    </location>
</feature>
<feature type="transmembrane region" description="Helical" evidence="7">
    <location>
        <begin position="404"/>
        <end position="422"/>
    </location>
</feature>
<sequence length="538" mass="58809">MNTVFASGAERKHFFINPSPSVERKFKVGLRNHNFQLIKIKGNSTALHCIMGCPKRAIVVLLSFLGFLVLFGFRTVFTMVMVYVIKDNDNDGVTLFKECTINGTDYDLQLDWSVSTSQYFNTAYFVGYVITQLPGGFLAVRFSATKIFGGSIFKSGSCFVTLAFTMKYSRIIVFVIRFIQGFVEGVCQPAMSSIVSAWAPKSERARIVGLSYSGLYLSTSLASVVTGAATCYVSWHAGLFIYGILGIILSLVWFAVVYDSPEKNPHLSEKEQTIFEREGSKIKIASADVAKNIPWKSILTSLPVWALLLTNVTRSWVFATIVMEIPQYFADVFGLNVATIGFLTSFPPVLMAVFIIFGGVLMDELIKKEKISTTVGRKLSICIGFGSEAAIIIVLGFVKSYTVASILLVIGEGFAGFGIAGYKVNPVDLAPQYASVLAGLVTSGVFGAIVSTAIAGALRQKNAESWQKILVITGSVHLFAVIIYAIFGSGKQQEWAQPAYEKLVTAKSERKQTTYESTNEPFPDTSSQNGCVGLHIFK</sequence>
<keyword evidence="6 7" id="KW-0472">Membrane</keyword>
<feature type="transmembrane region" description="Helical" evidence="7">
    <location>
        <begin position="207"/>
        <end position="229"/>
    </location>
</feature>
<comment type="subcellular location">
    <subcellularLocation>
        <location evidence="1">Membrane</location>
        <topology evidence="1">Multi-pass membrane protein</topology>
    </subcellularLocation>
</comment>
<keyword evidence="10" id="KW-1185">Reference proteome</keyword>
<proteinExistence type="predicted"/>
<organism evidence="9 10">
    <name type="scientific">Magallana gigas</name>
    <name type="common">Pacific oyster</name>
    <name type="synonym">Crassostrea gigas</name>
    <dbReference type="NCBI Taxonomy" id="29159"/>
    <lineage>
        <taxon>Eukaryota</taxon>
        <taxon>Metazoa</taxon>
        <taxon>Spiralia</taxon>
        <taxon>Lophotrochozoa</taxon>
        <taxon>Mollusca</taxon>
        <taxon>Bivalvia</taxon>
        <taxon>Autobranchia</taxon>
        <taxon>Pteriomorphia</taxon>
        <taxon>Ostreida</taxon>
        <taxon>Ostreoidea</taxon>
        <taxon>Ostreidae</taxon>
        <taxon>Magallana</taxon>
    </lineage>
</organism>
<feature type="transmembrane region" description="Helical" evidence="7">
    <location>
        <begin position="119"/>
        <end position="140"/>
    </location>
</feature>
<dbReference type="InterPro" id="IPR011701">
    <property type="entry name" value="MFS"/>
</dbReference>
<feature type="transmembrane region" description="Helical" evidence="7">
    <location>
        <begin position="434"/>
        <end position="457"/>
    </location>
</feature>
<feature type="domain" description="Major facilitator superfamily (MFS) profile" evidence="8">
    <location>
        <begin position="58"/>
        <end position="492"/>
    </location>
</feature>
<evidence type="ECO:0000313" key="10">
    <source>
        <dbReference type="Proteomes" id="UP000005408"/>
    </source>
</evidence>
<evidence type="ECO:0000256" key="4">
    <source>
        <dbReference type="ARBA" id="ARBA00022847"/>
    </source>
</evidence>
<dbReference type="GO" id="GO:0005313">
    <property type="term" value="F:L-glutamate transmembrane transporter activity"/>
    <property type="evidence" value="ECO:0007669"/>
    <property type="project" value="TreeGrafter"/>
</dbReference>
<evidence type="ECO:0000256" key="2">
    <source>
        <dbReference type="ARBA" id="ARBA00022448"/>
    </source>
</evidence>
<evidence type="ECO:0000256" key="3">
    <source>
        <dbReference type="ARBA" id="ARBA00022692"/>
    </source>
</evidence>
<dbReference type="Pfam" id="PF07690">
    <property type="entry name" value="MFS_1"/>
    <property type="match status" value="1"/>
</dbReference>
<keyword evidence="2" id="KW-0813">Transport</keyword>
<feature type="transmembrane region" description="Helical" evidence="7">
    <location>
        <begin position="235"/>
        <end position="258"/>
    </location>
</feature>
<dbReference type="FunFam" id="1.20.1250.20:FF:000003">
    <property type="entry name" value="Solute carrier family 17 member 3"/>
    <property type="match status" value="1"/>
</dbReference>
<reference evidence="9" key="1">
    <citation type="submission" date="2022-08" db="UniProtKB">
        <authorList>
            <consortium name="EnsemblMetazoa"/>
        </authorList>
    </citation>
    <scope>IDENTIFICATION</scope>
    <source>
        <strain evidence="9">05x7-T-G4-1.051#20</strain>
    </source>
</reference>
<evidence type="ECO:0000259" key="8">
    <source>
        <dbReference type="PROSITE" id="PS50850"/>
    </source>
</evidence>
<dbReference type="PROSITE" id="PS50850">
    <property type="entry name" value="MFS"/>
    <property type="match status" value="1"/>
</dbReference>
<feature type="transmembrane region" description="Helical" evidence="7">
    <location>
        <begin position="469"/>
        <end position="487"/>
    </location>
</feature>
<dbReference type="Gene3D" id="1.20.1250.20">
    <property type="entry name" value="MFS general substrate transporter like domains"/>
    <property type="match status" value="2"/>
</dbReference>
<name>A0A8W8I0Y6_MAGGI</name>
<dbReference type="GO" id="GO:0030672">
    <property type="term" value="C:synaptic vesicle membrane"/>
    <property type="evidence" value="ECO:0007669"/>
    <property type="project" value="TreeGrafter"/>
</dbReference>
<dbReference type="PANTHER" id="PTHR11662">
    <property type="entry name" value="SOLUTE CARRIER FAMILY 17"/>
    <property type="match status" value="1"/>
</dbReference>
<dbReference type="PANTHER" id="PTHR11662:SF456">
    <property type="entry name" value="VESICULAR GLUTAMATE TRANSPORTER, ISOFORM A"/>
    <property type="match status" value="1"/>
</dbReference>
<dbReference type="GO" id="GO:0035249">
    <property type="term" value="P:synaptic transmission, glutamatergic"/>
    <property type="evidence" value="ECO:0007669"/>
    <property type="project" value="TreeGrafter"/>
</dbReference>
<dbReference type="SUPFAM" id="SSF103473">
    <property type="entry name" value="MFS general substrate transporter"/>
    <property type="match status" value="1"/>
</dbReference>
<dbReference type="GO" id="GO:0098700">
    <property type="term" value="P:neurotransmitter loading into synaptic vesicle"/>
    <property type="evidence" value="ECO:0007669"/>
    <property type="project" value="TreeGrafter"/>
</dbReference>
<dbReference type="GO" id="GO:0015293">
    <property type="term" value="F:symporter activity"/>
    <property type="evidence" value="ECO:0007669"/>
    <property type="project" value="UniProtKB-KW"/>
</dbReference>
<dbReference type="GO" id="GO:0050803">
    <property type="term" value="P:regulation of synapse structure or activity"/>
    <property type="evidence" value="ECO:0007669"/>
    <property type="project" value="TreeGrafter"/>
</dbReference>
<feature type="transmembrane region" description="Helical" evidence="7">
    <location>
        <begin position="379"/>
        <end position="398"/>
    </location>
</feature>
<dbReference type="GO" id="GO:0005326">
    <property type="term" value="F:neurotransmitter transmembrane transporter activity"/>
    <property type="evidence" value="ECO:0007669"/>
    <property type="project" value="TreeGrafter"/>
</dbReference>
<dbReference type="InterPro" id="IPR020846">
    <property type="entry name" value="MFS_dom"/>
</dbReference>
<dbReference type="InterPro" id="IPR036259">
    <property type="entry name" value="MFS_trans_sf"/>
</dbReference>
<evidence type="ECO:0000256" key="6">
    <source>
        <dbReference type="ARBA" id="ARBA00023136"/>
    </source>
</evidence>
<dbReference type="EnsemblMetazoa" id="G11992.3">
    <property type="protein sequence ID" value="G11992.3:cds"/>
    <property type="gene ID" value="G11992"/>
</dbReference>
<dbReference type="InterPro" id="IPR050382">
    <property type="entry name" value="MFS_Na/Anion_cotransporter"/>
</dbReference>
<keyword evidence="5 7" id="KW-1133">Transmembrane helix</keyword>
<protein>
    <recommendedName>
        <fullName evidence="8">Major facilitator superfamily (MFS) profile domain-containing protein</fullName>
    </recommendedName>
</protein>
<feature type="transmembrane region" description="Helical" evidence="7">
    <location>
        <begin position="302"/>
        <end position="323"/>
    </location>
</feature>
<dbReference type="GO" id="GO:0060076">
    <property type="term" value="C:excitatory synapse"/>
    <property type="evidence" value="ECO:0007669"/>
    <property type="project" value="TreeGrafter"/>
</dbReference>
<dbReference type="AlphaFoldDB" id="A0A8W8I0Y6"/>
<evidence type="ECO:0000256" key="5">
    <source>
        <dbReference type="ARBA" id="ARBA00022989"/>
    </source>
</evidence>